<evidence type="ECO:0000259" key="8">
    <source>
        <dbReference type="Pfam" id="PF05922"/>
    </source>
</evidence>
<dbReference type="PROSITE" id="PS00138">
    <property type="entry name" value="SUBTILASE_SER"/>
    <property type="match status" value="1"/>
</dbReference>
<dbReference type="PANTHER" id="PTHR43806:SF60">
    <property type="entry name" value="PROPROTEIN CONVERTASE SUBTILISIN_KEXIN TYPE 9"/>
    <property type="match status" value="1"/>
</dbReference>
<dbReference type="InterPro" id="IPR015500">
    <property type="entry name" value="Peptidase_S8_subtilisin-rel"/>
</dbReference>
<dbReference type="SUPFAM" id="SSF54897">
    <property type="entry name" value="Protease propeptides/inhibitors"/>
    <property type="match status" value="1"/>
</dbReference>
<dbReference type="InterPro" id="IPR000209">
    <property type="entry name" value="Peptidase_S8/S53_dom"/>
</dbReference>
<feature type="region of interest" description="Disordered" evidence="6">
    <location>
        <begin position="142"/>
        <end position="169"/>
    </location>
</feature>
<dbReference type="SUPFAM" id="SSF52743">
    <property type="entry name" value="Subtilisin-like"/>
    <property type="match status" value="1"/>
</dbReference>
<evidence type="ECO:0000256" key="1">
    <source>
        <dbReference type="ARBA" id="ARBA00011073"/>
    </source>
</evidence>
<keyword evidence="9" id="KW-1185">Reference proteome</keyword>
<dbReference type="InterPro" id="IPR034193">
    <property type="entry name" value="PCSK9_ProteinaseK-like"/>
</dbReference>
<feature type="compositionally biased region" description="Basic and acidic residues" evidence="6">
    <location>
        <begin position="148"/>
        <end position="169"/>
    </location>
</feature>
<dbReference type="InterPro" id="IPR037045">
    <property type="entry name" value="S8pro/Inhibitor_I9_sf"/>
</dbReference>
<name>A0ABM0GTT7_SACKO</name>
<dbReference type="Gene3D" id="3.30.70.80">
    <property type="entry name" value="Peptidase S8 propeptide/proteinase inhibitor I9"/>
    <property type="match status" value="1"/>
</dbReference>
<organism evidence="9 10">
    <name type="scientific">Saccoglossus kowalevskii</name>
    <name type="common">Acorn worm</name>
    <dbReference type="NCBI Taxonomy" id="10224"/>
    <lineage>
        <taxon>Eukaryota</taxon>
        <taxon>Metazoa</taxon>
        <taxon>Hemichordata</taxon>
        <taxon>Enteropneusta</taxon>
        <taxon>Harrimaniidae</taxon>
        <taxon>Saccoglossus</taxon>
    </lineage>
</organism>
<dbReference type="PROSITE" id="PS00137">
    <property type="entry name" value="SUBTILASE_HIS"/>
    <property type="match status" value="1"/>
</dbReference>
<dbReference type="CDD" id="cd04077">
    <property type="entry name" value="Peptidases_S8_PCSK9_ProteinaseK_like"/>
    <property type="match status" value="1"/>
</dbReference>
<dbReference type="InterPro" id="IPR010259">
    <property type="entry name" value="S8pro/Inhibitor_I9"/>
</dbReference>
<sequence length="516" mass="58165">MLDYTASLEEISWRVEELQEDDKAPLKKAGQGMTVPFNYIVVLKEGYLRMAVDDIIQNVFNFCEAHELVCVSEYQYYTVFSGFHMEMPNIVMEMIRQLKEVSFVEEDQIFQLEYASDEDVNDLEATVEVDDDEGDGNKEALQEELLDEDRKKGVPPKKRETRRERRERLEAEMTAEQRLELRKQRRLMELDGIRIEAFNARNRTVVWNLDRLDQRILPTDDKYEPAGTGEGAHIYSIGTGIRLSHKEFEGRASMFFDLHADEEHPDCHGHGTQVAGIAGGKKYGVAKKVSLLAVRVFTCGGYSQTKHIMAGFDYIAEHGKKGPIQMPFLGARSNVTDLGVNNLFKLGFLSIAPAGNNQGNGCFLSPCRSAGGLCVAGLRDDFQDERVHYSNHGPCVDIFAPGGYCEAAYHTHDDIIRRWAGTSFSVPHVAGVAAIIWGNEPDLTAAEVRQRILDDASEVPLRFALDSPQLILYTSANPQPQHEFTPEEAECYREGCEQFFPFPEGVELPPPIEEEE</sequence>
<gene>
    <name evidence="10" type="primary">LOC100373975</name>
</gene>
<evidence type="ECO:0000256" key="4">
    <source>
        <dbReference type="ARBA" id="ARBA00022825"/>
    </source>
</evidence>
<protein>
    <submittedName>
        <fullName evidence="10">Alkaline protease 1-like</fullName>
    </submittedName>
</protein>
<dbReference type="RefSeq" id="XP_002737217.1">
    <property type="nucleotide sequence ID" value="XM_002737171.2"/>
</dbReference>
<accession>A0ABM0GTT7</accession>
<evidence type="ECO:0000256" key="5">
    <source>
        <dbReference type="PROSITE-ProRule" id="PRU01240"/>
    </source>
</evidence>
<reference evidence="10" key="1">
    <citation type="submission" date="2025-08" db="UniProtKB">
        <authorList>
            <consortium name="RefSeq"/>
        </authorList>
    </citation>
    <scope>IDENTIFICATION</scope>
    <source>
        <tissue evidence="10">Testes</tissue>
    </source>
</reference>
<evidence type="ECO:0000256" key="2">
    <source>
        <dbReference type="ARBA" id="ARBA00022670"/>
    </source>
</evidence>
<dbReference type="InterPro" id="IPR023828">
    <property type="entry name" value="Peptidase_S8_Ser-AS"/>
</dbReference>
<comment type="similarity">
    <text evidence="1 5">Belongs to the peptidase S8 family.</text>
</comment>
<dbReference type="GeneID" id="100373975"/>
<evidence type="ECO:0000256" key="3">
    <source>
        <dbReference type="ARBA" id="ARBA00022801"/>
    </source>
</evidence>
<dbReference type="InterPro" id="IPR036852">
    <property type="entry name" value="Peptidase_S8/S53_dom_sf"/>
</dbReference>
<evidence type="ECO:0000313" key="10">
    <source>
        <dbReference type="RefSeq" id="XP_002737217.1"/>
    </source>
</evidence>
<evidence type="ECO:0000256" key="6">
    <source>
        <dbReference type="SAM" id="MobiDB-lite"/>
    </source>
</evidence>
<keyword evidence="3" id="KW-0378">Hydrolase</keyword>
<dbReference type="PANTHER" id="PTHR43806">
    <property type="entry name" value="PEPTIDASE S8"/>
    <property type="match status" value="1"/>
</dbReference>
<keyword evidence="2" id="KW-0645">Protease</keyword>
<dbReference type="PROSITE" id="PS51892">
    <property type="entry name" value="SUBTILASE"/>
    <property type="match status" value="1"/>
</dbReference>
<dbReference type="Pfam" id="PF00082">
    <property type="entry name" value="Peptidase_S8"/>
    <property type="match status" value="1"/>
</dbReference>
<feature type="domain" description="Peptidase S8/S53" evidence="7">
    <location>
        <begin position="239"/>
        <end position="456"/>
    </location>
</feature>
<evidence type="ECO:0000259" key="7">
    <source>
        <dbReference type="Pfam" id="PF00082"/>
    </source>
</evidence>
<proteinExistence type="inferred from homology"/>
<keyword evidence="4" id="KW-0720">Serine protease</keyword>
<dbReference type="Pfam" id="PF05922">
    <property type="entry name" value="Inhibitor_I9"/>
    <property type="match status" value="1"/>
</dbReference>
<dbReference type="InterPro" id="IPR050131">
    <property type="entry name" value="Peptidase_S8_subtilisin-like"/>
</dbReference>
<dbReference type="Proteomes" id="UP000694865">
    <property type="component" value="Unplaced"/>
</dbReference>
<dbReference type="Gene3D" id="3.40.50.200">
    <property type="entry name" value="Peptidase S8/S53 domain"/>
    <property type="match status" value="1"/>
</dbReference>
<dbReference type="InterPro" id="IPR022398">
    <property type="entry name" value="Peptidase_S8_His-AS"/>
</dbReference>
<evidence type="ECO:0000313" key="9">
    <source>
        <dbReference type="Proteomes" id="UP000694865"/>
    </source>
</evidence>
<feature type="domain" description="Inhibitor I9" evidence="8">
    <location>
        <begin position="72"/>
        <end position="112"/>
    </location>
</feature>
<comment type="caution">
    <text evidence="5">Lacks conserved residue(s) required for the propagation of feature annotation.</text>
</comment>
<dbReference type="PRINTS" id="PR00723">
    <property type="entry name" value="SUBTILISIN"/>
</dbReference>